<evidence type="ECO:0000256" key="8">
    <source>
        <dbReference type="SAM" id="SignalP"/>
    </source>
</evidence>
<evidence type="ECO:0000256" key="7">
    <source>
        <dbReference type="ARBA" id="ARBA00032342"/>
    </source>
</evidence>
<keyword evidence="3" id="KW-0964">Secreted</keyword>
<dbReference type="Gene3D" id="2.60.40.10">
    <property type="entry name" value="Immunoglobulins"/>
    <property type="match status" value="1"/>
</dbReference>
<dbReference type="PANTHER" id="PTHR15096:SF5">
    <property type="entry name" value="PROLACTIN-INDUCIBLE PROTEIN"/>
    <property type="match status" value="1"/>
</dbReference>
<reference evidence="9" key="3">
    <citation type="submission" date="2025-09" db="UniProtKB">
        <authorList>
            <consortium name="Ensembl"/>
        </authorList>
    </citation>
    <scope>IDENTIFICATION</scope>
</reference>
<comment type="subcellular location">
    <subcellularLocation>
        <location evidence="1">Secreted</location>
    </subcellularLocation>
</comment>
<feature type="signal peptide" evidence="8">
    <location>
        <begin position="1"/>
        <end position="28"/>
    </location>
</feature>
<reference evidence="9" key="2">
    <citation type="submission" date="2025-08" db="UniProtKB">
        <authorList>
            <consortium name="Ensembl"/>
        </authorList>
    </citation>
    <scope>IDENTIFICATION</scope>
</reference>
<keyword evidence="5" id="KW-1015">Disulfide bond</keyword>
<evidence type="ECO:0000256" key="3">
    <source>
        <dbReference type="ARBA" id="ARBA00022525"/>
    </source>
</evidence>
<evidence type="ECO:0000256" key="1">
    <source>
        <dbReference type="ARBA" id="ARBA00004613"/>
    </source>
</evidence>
<evidence type="ECO:0000313" key="10">
    <source>
        <dbReference type="Proteomes" id="UP000314981"/>
    </source>
</evidence>
<evidence type="ECO:0000313" key="9">
    <source>
        <dbReference type="Ensembl" id="ENSBIXP00000039666.1"/>
    </source>
</evidence>
<feature type="chain" id="PRO_5021367280" description="Prolactin-induced protein" evidence="8">
    <location>
        <begin position="29"/>
        <end position="146"/>
    </location>
</feature>
<accession>A0A4W2ESA8</accession>
<proteinExistence type="inferred from homology"/>
<evidence type="ECO:0000256" key="6">
    <source>
        <dbReference type="ARBA" id="ARBA00025932"/>
    </source>
</evidence>
<dbReference type="Ensembl" id="ENSBIXT00000049326.1">
    <property type="protein sequence ID" value="ENSBIXP00000039666.1"/>
    <property type="gene ID" value="ENSBIXG00000023600.1"/>
</dbReference>
<dbReference type="AlphaFoldDB" id="A0A4W2ESA8"/>
<reference evidence="9 10" key="1">
    <citation type="submission" date="2018-11" db="EMBL/GenBank/DDBJ databases">
        <title>Haplotype-resolved cattle genomes.</title>
        <authorList>
            <person name="Low W.Y."/>
            <person name="Tearle R."/>
            <person name="Bickhart D.M."/>
            <person name="Rosen B.D."/>
            <person name="Koren S."/>
            <person name="Rhie A."/>
            <person name="Hiendleder S."/>
            <person name="Phillippy A.M."/>
            <person name="Smith T.P.L."/>
            <person name="Williams J.L."/>
        </authorList>
    </citation>
    <scope>NUCLEOTIDE SEQUENCE [LARGE SCALE GENOMIC DNA]</scope>
</reference>
<keyword evidence="10" id="KW-1185">Reference proteome</keyword>
<name>A0A4W2ESA8_BOBOX</name>
<comment type="subunit">
    <text evidence="6">Monomer. Interacts with AZGP1.</text>
</comment>
<dbReference type="SUPFAM" id="SSF81296">
    <property type="entry name" value="E set domains"/>
    <property type="match status" value="1"/>
</dbReference>
<dbReference type="Proteomes" id="UP000314981">
    <property type="component" value="Chromosome 4"/>
</dbReference>
<dbReference type="GO" id="GO:0002682">
    <property type="term" value="P:regulation of immune system process"/>
    <property type="evidence" value="ECO:0007669"/>
    <property type="project" value="TreeGrafter"/>
</dbReference>
<comment type="similarity">
    <text evidence="2">Belongs to the PIP family.</text>
</comment>
<dbReference type="Pfam" id="PF05326">
    <property type="entry name" value="SVA"/>
    <property type="match status" value="1"/>
</dbReference>
<dbReference type="STRING" id="30522.A0A4W2ESA8"/>
<dbReference type="InterPro" id="IPR007990">
    <property type="entry name" value="PIP"/>
</dbReference>
<dbReference type="GO" id="GO:0004190">
    <property type="term" value="F:aspartic-type endopeptidase activity"/>
    <property type="evidence" value="ECO:0007669"/>
    <property type="project" value="TreeGrafter"/>
</dbReference>
<evidence type="ECO:0000256" key="4">
    <source>
        <dbReference type="ARBA" id="ARBA00022729"/>
    </source>
</evidence>
<evidence type="ECO:0000256" key="2">
    <source>
        <dbReference type="ARBA" id="ARBA00006819"/>
    </source>
</evidence>
<dbReference type="PANTHER" id="PTHR15096">
    <property type="entry name" value="PROLACTIN-INDUCIBLE PROTEIN/SEMINAL VESICLE ANTIGEN"/>
    <property type="match status" value="1"/>
</dbReference>
<dbReference type="GO" id="GO:0006508">
    <property type="term" value="P:proteolysis"/>
    <property type="evidence" value="ECO:0007669"/>
    <property type="project" value="TreeGrafter"/>
</dbReference>
<keyword evidence="4 8" id="KW-0732">Signal</keyword>
<evidence type="ECO:0000256" key="5">
    <source>
        <dbReference type="ARBA" id="ARBA00023157"/>
    </source>
</evidence>
<protein>
    <recommendedName>
        <fullName evidence="7">Prolactin-induced protein</fullName>
    </recommendedName>
</protein>
<organism evidence="9 10">
    <name type="scientific">Bos indicus x Bos taurus</name>
    <name type="common">Hybrid cattle</name>
    <dbReference type="NCBI Taxonomy" id="30522"/>
    <lineage>
        <taxon>Eukaryota</taxon>
        <taxon>Metazoa</taxon>
        <taxon>Chordata</taxon>
        <taxon>Craniata</taxon>
        <taxon>Vertebrata</taxon>
        <taxon>Euteleostomi</taxon>
        <taxon>Mammalia</taxon>
        <taxon>Eutheria</taxon>
        <taxon>Laurasiatheria</taxon>
        <taxon>Artiodactyla</taxon>
        <taxon>Ruminantia</taxon>
        <taxon>Pecora</taxon>
        <taxon>Bovidae</taxon>
        <taxon>Bovinae</taxon>
        <taxon>Bos</taxon>
    </lineage>
</organism>
<dbReference type="InterPro" id="IPR013783">
    <property type="entry name" value="Ig-like_fold"/>
</dbReference>
<sequence length="146" mass="15878">MHALQLLFKTSAAALFLGLCLTLRTGTAQGQIQNVISANLTTSQIDNSTGYVITLEVSNLISQCIVVKTTLDVSDTVFFLYGNFHFTSCLCGVSTRRFFWEIDAPENGIITGKAQVVSEENICPPGVTISTPVYEIVITRDVIITL</sequence>
<dbReference type="InterPro" id="IPR014756">
    <property type="entry name" value="Ig_E-set"/>
</dbReference>
<dbReference type="GO" id="GO:0005615">
    <property type="term" value="C:extracellular space"/>
    <property type="evidence" value="ECO:0007669"/>
    <property type="project" value="TreeGrafter"/>
</dbReference>